<dbReference type="Gene3D" id="3.40.50.1980">
    <property type="entry name" value="Nitrogenase molybdenum iron protein domain"/>
    <property type="match status" value="2"/>
</dbReference>
<accession>A0ABU9VN55</accession>
<dbReference type="InterPro" id="IPR018060">
    <property type="entry name" value="HTH_AraC"/>
</dbReference>
<dbReference type="EMBL" id="JBCITK010000001">
    <property type="protein sequence ID" value="MEN0645337.1"/>
    <property type="molecule type" value="Genomic_DNA"/>
</dbReference>
<protein>
    <submittedName>
        <fullName evidence="10">ABC transporter substrate-binding protein</fullName>
    </submittedName>
</protein>
<evidence type="ECO:0000256" key="1">
    <source>
        <dbReference type="ARBA" id="ARBA00004193"/>
    </source>
</evidence>
<dbReference type="InterPro" id="IPR002491">
    <property type="entry name" value="ABC_transptr_periplasmic_BD"/>
</dbReference>
<dbReference type="InterPro" id="IPR051313">
    <property type="entry name" value="Bact_iron-sidero_bind"/>
</dbReference>
<evidence type="ECO:0000256" key="5">
    <source>
        <dbReference type="ARBA" id="ARBA00023015"/>
    </source>
</evidence>
<proteinExistence type="inferred from homology"/>
<evidence type="ECO:0000256" key="2">
    <source>
        <dbReference type="ARBA" id="ARBA00008814"/>
    </source>
</evidence>
<evidence type="ECO:0000313" key="10">
    <source>
        <dbReference type="EMBL" id="MEN0645337.1"/>
    </source>
</evidence>
<organism evidence="10 11">
    <name type="scientific">Alkalicoccobacillus gibsonii</name>
    <dbReference type="NCBI Taxonomy" id="79881"/>
    <lineage>
        <taxon>Bacteria</taxon>
        <taxon>Bacillati</taxon>
        <taxon>Bacillota</taxon>
        <taxon>Bacilli</taxon>
        <taxon>Bacillales</taxon>
        <taxon>Bacillaceae</taxon>
        <taxon>Alkalicoccobacillus</taxon>
    </lineage>
</organism>
<evidence type="ECO:0000256" key="6">
    <source>
        <dbReference type="ARBA" id="ARBA00023125"/>
    </source>
</evidence>
<sequence length="532" mass="61006">MSSHLSDEKELFSYLYKFEHLHNIQTETSIQLEAYQHGLLVVETKGVFRVDGFVQAANPNSTYFIQANLNHGKVVRFDKGLKGYFLLFSSLIDQGQGLHKAISLKLPAILNSHPTHSFKNIAREILDNQQQDQMKANLLFQNWMHTLLSDLTTKSSLTVKQLIQKSRDYINDHYHTDLTREQLAQLTGLNTDYYSRTFKTFYHKTPIEYLNEVRLLHAKQKLLQSKDSIRTVAKSVGFNDEFYFSRKFKAKEGVSPSIYINKLRNSTRFVSLNHLVTGHALALGIEPYAAISHAAFPLSETLVHAISIGNHQPSIDKLLATSPDLIVRCSTQNQELNSREKLYYNIAPTVSLSFQDSWQNHLHTIARLVNKEAEAKLFLEEYDTRVESIKKSLKQTMDRKNLLVIGLGGDSLCIYGKRNLGTVLYHDLEIAFPPGVENIQHVKKTSLEEISRINPDYILLTIYRSHNQLPTRQALHKQLHDLEQNPHWNSLRAVQSQQIYSIINSNHLYTSYNSLSNKLFLEKVNQMLVASS</sequence>
<keyword evidence="3" id="KW-0813">Transport</keyword>
<dbReference type="Pfam" id="PF01497">
    <property type="entry name" value="Peripla_BP_2"/>
    <property type="match status" value="1"/>
</dbReference>
<evidence type="ECO:0000259" key="9">
    <source>
        <dbReference type="PROSITE" id="PS50983"/>
    </source>
</evidence>
<keyword evidence="11" id="KW-1185">Reference proteome</keyword>
<keyword evidence="5" id="KW-0805">Transcription regulation</keyword>
<comment type="caution">
    <text evidence="10">The sequence shown here is derived from an EMBL/GenBank/DDBJ whole genome shotgun (WGS) entry which is preliminary data.</text>
</comment>
<dbReference type="SUPFAM" id="SSF53807">
    <property type="entry name" value="Helical backbone' metal receptor"/>
    <property type="match status" value="1"/>
</dbReference>
<keyword evidence="4" id="KW-0732">Signal</keyword>
<dbReference type="SUPFAM" id="SSF51215">
    <property type="entry name" value="Regulatory protein AraC"/>
    <property type="match status" value="1"/>
</dbReference>
<keyword evidence="7" id="KW-0804">Transcription</keyword>
<dbReference type="RefSeq" id="WP_343131910.1">
    <property type="nucleotide sequence ID" value="NZ_JBCITK010000001.1"/>
</dbReference>
<dbReference type="Pfam" id="PF12833">
    <property type="entry name" value="HTH_18"/>
    <property type="match status" value="1"/>
</dbReference>
<feature type="domain" description="HTH araC/xylS-type" evidence="8">
    <location>
        <begin position="164"/>
        <end position="262"/>
    </location>
</feature>
<evidence type="ECO:0000256" key="7">
    <source>
        <dbReference type="ARBA" id="ARBA00023163"/>
    </source>
</evidence>
<gene>
    <name evidence="10" type="ORF">MKY91_19415</name>
</gene>
<evidence type="ECO:0000259" key="8">
    <source>
        <dbReference type="PROSITE" id="PS01124"/>
    </source>
</evidence>
<reference evidence="10 11" key="1">
    <citation type="submission" date="2024-03" db="EMBL/GenBank/DDBJ databases">
        <title>Bacilli Hybrid Assemblies.</title>
        <authorList>
            <person name="Kovac J."/>
        </authorList>
    </citation>
    <scope>NUCLEOTIDE SEQUENCE [LARGE SCALE GENOMIC DNA]</scope>
    <source>
        <strain evidence="10 11">FSL R7-0666</strain>
    </source>
</reference>
<dbReference type="PROSITE" id="PS50983">
    <property type="entry name" value="FE_B12_PBP"/>
    <property type="match status" value="1"/>
</dbReference>
<evidence type="ECO:0000256" key="3">
    <source>
        <dbReference type="ARBA" id="ARBA00022448"/>
    </source>
</evidence>
<comment type="similarity">
    <text evidence="2">Belongs to the bacterial solute-binding protein 8 family.</text>
</comment>
<evidence type="ECO:0000313" key="11">
    <source>
        <dbReference type="Proteomes" id="UP001418796"/>
    </source>
</evidence>
<keyword evidence="6" id="KW-0238">DNA-binding</keyword>
<dbReference type="InterPro" id="IPR009057">
    <property type="entry name" value="Homeodomain-like_sf"/>
</dbReference>
<comment type="subcellular location">
    <subcellularLocation>
        <location evidence="1">Cell membrane</location>
        <topology evidence="1">Lipid-anchor</topology>
    </subcellularLocation>
</comment>
<feature type="domain" description="Fe/B12 periplasmic-binding" evidence="9">
    <location>
        <begin position="268"/>
        <end position="532"/>
    </location>
</feature>
<dbReference type="SUPFAM" id="SSF46689">
    <property type="entry name" value="Homeodomain-like"/>
    <property type="match status" value="2"/>
</dbReference>
<dbReference type="SMART" id="SM00342">
    <property type="entry name" value="HTH_ARAC"/>
    <property type="match status" value="1"/>
</dbReference>
<name>A0ABU9VN55_9BACI</name>
<dbReference type="PROSITE" id="PS01124">
    <property type="entry name" value="HTH_ARAC_FAMILY_2"/>
    <property type="match status" value="1"/>
</dbReference>
<dbReference type="Gene3D" id="1.10.10.60">
    <property type="entry name" value="Homeodomain-like"/>
    <property type="match status" value="2"/>
</dbReference>
<dbReference type="PANTHER" id="PTHR30532:SF1">
    <property type="entry name" value="IRON(3+)-HYDROXAMATE-BINDING PROTEIN FHUD"/>
    <property type="match status" value="1"/>
</dbReference>
<dbReference type="Proteomes" id="UP001418796">
    <property type="component" value="Unassembled WGS sequence"/>
</dbReference>
<evidence type="ECO:0000256" key="4">
    <source>
        <dbReference type="ARBA" id="ARBA00022729"/>
    </source>
</evidence>
<dbReference type="PANTHER" id="PTHR30532">
    <property type="entry name" value="IRON III DICITRATE-BINDING PERIPLASMIC PROTEIN"/>
    <property type="match status" value="1"/>
</dbReference>
<dbReference type="InterPro" id="IPR037923">
    <property type="entry name" value="HTH-like"/>
</dbReference>